<dbReference type="Pfam" id="PF12937">
    <property type="entry name" value="F-box-like"/>
    <property type="match status" value="1"/>
</dbReference>
<evidence type="ECO:0000259" key="2">
    <source>
        <dbReference type="Pfam" id="PF12937"/>
    </source>
</evidence>
<dbReference type="EMBL" id="KN833807">
    <property type="protein sequence ID" value="KIK18341.1"/>
    <property type="molecule type" value="Genomic_DNA"/>
</dbReference>
<feature type="region of interest" description="Disordered" evidence="1">
    <location>
        <begin position="313"/>
        <end position="332"/>
    </location>
</feature>
<name>A0A0C9YNS3_9AGAM</name>
<proteinExistence type="predicted"/>
<accession>A0A0C9YNS3</accession>
<feature type="domain" description="F-box" evidence="2">
    <location>
        <begin position="21"/>
        <end position="68"/>
    </location>
</feature>
<dbReference type="OrthoDB" id="3359674at2759"/>
<gene>
    <name evidence="3" type="ORF">PISMIDRAFT_684218</name>
</gene>
<dbReference type="InterPro" id="IPR036047">
    <property type="entry name" value="F-box-like_dom_sf"/>
</dbReference>
<keyword evidence="4" id="KW-1185">Reference proteome</keyword>
<dbReference type="Proteomes" id="UP000054018">
    <property type="component" value="Unassembled WGS sequence"/>
</dbReference>
<organism evidence="3 4">
    <name type="scientific">Pisolithus microcarpus 441</name>
    <dbReference type="NCBI Taxonomy" id="765257"/>
    <lineage>
        <taxon>Eukaryota</taxon>
        <taxon>Fungi</taxon>
        <taxon>Dikarya</taxon>
        <taxon>Basidiomycota</taxon>
        <taxon>Agaricomycotina</taxon>
        <taxon>Agaricomycetes</taxon>
        <taxon>Agaricomycetidae</taxon>
        <taxon>Boletales</taxon>
        <taxon>Sclerodermatineae</taxon>
        <taxon>Pisolithaceae</taxon>
        <taxon>Pisolithus</taxon>
    </lineage>
</organism>
<evidence type="ECO:0000256" key="1">
    <source>
        <dbReference type="SAM" id="MobiDB-lite"/>
    </source>
</evidence>
<dbReference type="SUPFAM" id="SSF52047">
    <property type="entry name" value="RNI-like"/>
    <property type="match status" value="1"/>
</dbReference>
<evidence type="ECO:0000313" key="4">
    <source>
        <dbReference type="Proteomes" id="UP000054018"/>
    </source>
</evidence>
<dbReference type="AlphaFoldDB" id="A0A0C9YNS3"/>
<dbReference type="HOGENOM" id="CLU_573713_0_0_1"/>
<evidence type="ECO:0000313" key="3">
    <source>
        <dbReference type="EMBL" id="KIK18341.1"/>
    </source>
</evidence>
<dbReference type="Gene3D" id="1.20.1280.50">
    <property type="match status" value="1"/>
</dbReference>
<protein>
    <recommendedName>
        <fullName evidence="2">F-box domain-containing protein</fullName>
    </recommendedName>
</protein>
<dbReference type="InterPro" id="IPR032675">
    <property type="entry name" value="LRR_dom_sf"/>
</dbReference>
<reference evidence="4" key="2">
    <citation type="submission" date="2015-01" db="EMBL/GenBank/DDBJ databases">
        <title>Evolutionary Origins and Diversification of the Mycorrhizal Mutualists.</title>
        <authorList>
            <consortium name="DOE Joint Genome Institute"/>
            <consortium name="Mycorrhizal Genomics Consortium"/>
            <person name="Kohler A."/>
            <person name="Kuo A."/>
            <person name="Nagy L.G."/>
            <person name="Floudas D."/>
            <person name="Copeland A."/>
            <person name="Barry K.W."/>
            <person name="Cichocki N."/>
            <person name="Veneault-Fourrey C."/>
            <person name="LaButti K."/>
            <person name="Lindquist E.A."/>
            <person name="Lipzen A."/>
            <person name="Lundell T."/>
            <person name="Morin E."/>
            <person name="Murat C."/>
            <person name="Riley R."/>
            <person name="Ohm R."/>
            <person name="Sun H."/>
            <person name="Tunlid A."/>
            <person name="Henrissat B."/>
            <person name="Grigoriev I.V."/>
            <person name="Hibbett D.S."/>
            <person name="Martin F."/>
        </authorList>
    </citation>
    <scope>NUCLEOTIDE SEQUENCE [LARGE SCALE GENOMIC DNA]</scope>
    <source>
        <strain evidence="4">441</strain>
    </source>
</reference>
<dbReference type="STRING" id="765257.A0A0C9YNS3"/>
<dbReference type="InterPro" id="IPR001810">
    <property type="entry name" value="F-box_dom"/>
</dbReference>
<reference evidence="3 4" key="1">
    <citation type="submission" date="2014-04" db="EMBL/GenBank/DDBJ databases">
        <authorList>
            <consortium name="DOE Joint Genome Institute"/>
            <person name="Kuo A."/>
            <person name="Kohler A."/>
            <person name="Costa M.D."/>
            <person name="Nagy L.G."/>
            <person name="Floudas D."/>
            <person name="Copeland A."/>
            <person name="Barry K.W."/>
            <person name="Cichocki N."/>
            <person name="Veneault-Fourrey C."/>
            <person name="LaButti K."/>
            <person name="Lindquist E.A."/>
            <person name="Lipzen A."/>
            <person name="Lundell T."/>
            <person name="Morin E."/>
            <person name="Murat C."/>
            <person name="Sun H."/>
            <person name="Tunlid A."/>
            <person name="Henrissat B."/>
            <person name="Grigoriev I.V."/>
            <person name="Hibbett D.S."/>
            <person name="Martin F."/>
            <person name="Nordberg H.P."/>
            <person name="Cantor M.N."/>
            <person name="Hua S.X."/>
        </authorList>
    </citation>
    <scope>NUCLEOTIDE SEQUENCE [LARGE SCALE GENOMIC DNA]</scope>
    <source>
        <strain evidence="3 4">441</strain>
    </source>
</reference>
<dbReference type="SUPFAM" id="SSF81383">
    <property type="entry name" value="F-box domain"/>
    <property type="match status" value="1"/>
</dbReference>
<dbReference type="Gene3D" id="3.80.10.10">
    <property type="entry name" value="Ribonuclease Inhibitor"/>
    <property type="match status" value="1"/>
</dbReference>
<sequence length="480" mass="53572">MTRLTCSEGGDNPAAVLEGPFSRLPTELLIQVFVLCGRSGGSFTLLDLGTVCRRWREVCISSPHVWQLIVVSTLSRSISSIRSQAELWVTRSFPLPFDVHIDLADCEALLPIVSYFLPHIHRWRDCNITFGGRTVWNSPTNFFQSSEYLVLQHLDVQLRTPVTLVTDDTNLSAENIPFFSCRVSTIGQVSMETAVPYLPLPESLNPLHFTSIDIVESCLAHAVRSPDLLSFLRRCPNLERFSFRGVCYEEGVLTACPPVVALPRLHTLILDSACIQRSVLSHLHLPALRALHLQQLNMDFLLDSYHITEAGDSDDEAHDFSQSSSSDHHTGMGIRKLISRSNPPLEILDMGLSDMRTKDFSWVFDGLPYLKHFAIVGSDMSDKVIRLLKPVPIGGGEGELGGHPQAMRIRLPQLETLRLVSCQQLSGDALVDALTARVRYTDATTPNQTLTRVVVASCNGFGPNHEEELFWHLHNRLHVP</sequence>